<reference evidence="3 5" key="1">
    <citation type="submission" date="2017-11" db="EMBL/GenBank/DDBJ databases">
        <title>The genome of Rhizophagus clarus HR1 reveals common genetic basis of auxotrophy among arbuscular mycorrhizal fungi.</title>
        <authorList>
            <person name="Kobayashi Y."/>
        </authorList>
    </citation>
    <scope>NUCLEOTIDE SEQUENCE [LARGE SCALE GENOMIC DNA]</scope>
    <source>
        <strain evidence="3 5">HR1</strain>
    </source>
</reference>
<accession>A0A2Z6QST3</accession>
<organism evidence="3 5">
    <name type="scientific">Rhizophagus clarus</name>
    <dbReference type="NCBI Taxonomy" id="94130"/>
    <lineage>
        <taxon>Eukaryota</taxon>
        <taxon>Fungi</taxon>
        <taxon>Fungi incertae sedis</taxon>
        <taxon>Mucoromycota</taxon>
        <taxon>Glomeromycotina</taxon>
        <taxon>Glomeromycetes</taxon>
        <taxon>Glomerales</taxon>
        <taxon>Glomeraceae</taxon>
        <taxon>Rhizophagus</taxon>
    </lineage>
</organism>
<feature type="region of interest" description="Disordered" evidence="1">
    <location>
        <begin position="28"/>
        <end position="59"/>
    </location>
</feature>
<dbReference type="Proteomes" id="UP000247702">
    <property type="component" value="Unassembled WGS sequence"/>
</dbReference>
<evidence type="ECO:0000256" key="2">
    <source>
        <dbReference type="SAM" id="SignalP"/>
    </source>
</evidence>
<gene>
    <name evidence="4" type="ORF">RCL2_001826400</name>
    <name evidence="3" type="ORF">RclHR1_02130020</name>
</gene>
<keyword evidence="2" id="KW-0732">Signal</keyword>
<dbReference type="EMBL" id="BLAL01000203">
    <property type="protein sequence ID" value="GES91445.1"/>
    <property type="molecule type" value="Genomic_DNA"/>
</dbReference>
<evidence type="ECO:0000313" key="5">
    <source>
        <dbReference type="Proteomes" id="UP000247702"/>
    </source>
</evidence>
<feature type="signal peptide" evidence="2">
    <location>
        <begin position="1"/>
        <end position="22"/>
    </location>
</feature>
<dbReference type="Proteomes" id="UP000615446">
    <property type="component" value="Unassembled WGS sequence"/>
</dbReference>
<feature type="region of interest" description="Disordered" evidence="1">
    <location>
        <begin position="91"/>
        <end position="175"/>
    </location>
</feature>
<proteinExistence type="predicted"/>
<reference evidence="4" key="2">
    <citation type="submission" date="2019-10" db="EMBL/GenBank/DDBJ databases">
        <title>Conservation and host-specific expression of non-tandemly repeated heterogenous ribosome RNA gene in arbuscular mycorrhizal fungi.</title>
        <authorList>
            <person name="Maeda T."/>
            <person name="Kobayashi Y."/>
            <person name="Nakagawa T."/>
            <person name="Ezawa T."/>
            <person name="Yamaguchi K."/>
            <person name="Bino T."/>
            <person name="Nishimoto Y."/>
            <person name="Shigenobu S."/>
            <person name="Kawaguchi M."/>
        </authorList>
    </citation>
    <scope>NUCLEOTIDE SEQUENCE</scope>
    <source>
        <strain evidence="4">HR1</strain>
    </source>
</reference>
<evidence type="ECO:0000313" key="3">
    <source>
        <dbReference type="EMBL" id="GBB93207.1"/>
    </source>
</evidence>
<dbReference type="EMBL" id="BEXD01001258">
    <property type="protein sequence ID" value="GBB93207.1"/>
    <property type="molecule type" value="Genomic_DNA"/>
</dbReference>
<comment type="caution">
    <text evidence="3">The sequence shown here is derived from an EMBL/GenBank/DDBJ whole genome shotgun (WGS) entry which is preliminary data.</text>
</comment>
<dbReference type="AlphaFoldDB" id="A0A2Z6QST3"/>
<evidence type="ECO:0000256" key="1">
    <source>
        <dbReference type="SAM" id="MobiDB-lite"/>
    </source>
</evidence>
<keyword evidence="5" id="KW-1185">Reference proteome</keyword>
<name>A0A2Z6QST3_9GLOM</name>
<feature type="chain" id="PRO_5033340425" evidence="2">
    <location>
        <begin position="23"/>
        <end position="186"/>
    </location>
</feature>
<evidence type="ECO:0000313" key="4">
    <source>
        <dbReference type="EMBL" id="GES91445.1"/>
    </source>
</evidence>
<feature type="compositionally biased region" description="Basic residues" evidence="1">
    <location>
        <begin position="104"/>
        <end position="118"/>
    </location>
</feature>
<protein>
    <submittedName>
        <fullName evidence="3">Uncharacterized protein</fullName>
    </submittedName>
</protein>
<feature type="compositionally biased region" description="Low complexity" evidence="1">
    <location>
        <begin position="119"/>
        <end position="130"/>
    </location>
</feature>
<sequence length="186" mass="20827">MFGFIMALSCHLLQHFWTYIQATYGDRELSDDSDDSKSSFAEDNADIEPPNTISSSSIAANQSKLVVTPQAHEEEMDISFMEEDQPVPQFLIIKEDQSITGSSTHKKDKKKRKKKKSRQNQSQQANQVTQPIPSSLSVICEPPVLEGSIPSQSSTLEKGKSLDRKNKPKRSNIYGEDKANYIVTGF</sequence>